<protein>
    <submittedName>
        <fullName evidence="1">Uncharacterized protein</fullName>
    </submittedName>
</protein>
<gene>
    <name evidence="1" type="ORF">K3G42_019170</name>
</gene>
<name>A0ACB8F1N5_9SAUR</name>
<organism evidence="1 2">
    <name type="scientific">Sphaerodactylus townsendi</name>
    <dbReference type="NCBI Taxonomy" id="933632"/>
    <lineage>
        <taxon>Eukaryota</taxon>
        <taxon>Metazoa</taxon>
        <taxon>Chordata</taxon>
        <taxon>Craniata</taxon>
        <taxon>Vertebrata</taxon>
        <taxon>Euteleostomi</taxon>
        <taxon>Lepidosauria</taxon>
        <taxon>Squamata</taxon>
        <taxon>Bifurcata</taxon>
        <taxon>Gekkota</taxon>
        <taxon>Sphaerodactylidae</taxon>
        <taxon>Sphaerodactylus</taxon>
    </lineage>
</organism>
<dbReference type="Proteomes" id="UP000827872">
    <property type="component" value="Linkage Group LG12"/>
</dbReference>
<comment type="caution">
    <text evidence="1">The sequence shown here is derived from an EMBL/GenBank/DDBJ whole genome shotgun (WGS) entry which is preliminary data.</text>
</comment>
<proteinExistence type="predicted"/>
<evidence type="ECO:0000313" key="1">
    <source>
        <dbReference type="EMBL" id="KAH7998712.1"/>
    </source>
</evidence>
<keyword evidence="2" id="KW-1185">Reference proteome</keyword>
<accession>A0ACB8F1N5</accession>
<sequence>MEGTATETTGQTPAGISPSLMGGYLPSSRCCAAKIRMTPGLGKKSPFKKGTGLQVASHEVSSASEEVGGPESSKESAGNDSDLA</sequence>
<reference evidence="1" key="1">
    <citation type="submission" date="2021-08" db="EMBL/GenBank/DDBJ databases">
        <title>The first chromosome-level gecko genome reveals the dynamic sex chromosomes of Neotropical dwarf geckos (Sphaerodactylidae: Sphaerodactylus).</title>
        <authorList>
            <person name="Pinto B.J."/>
            <person name="Keating S.E."/>
            <person name="Gamble T."/>
        </authorList>
    </citation>
    <scope>NUCLEOTIDE SEQUENCE</scope>
    <source>
        <strain evidence="1">TG3544</strain>
    </source>
</reference>
<dbReference type="EMBL" id="CM037625">
    <property type="protein sequence ID" value="KAH7998712.1"/>
    <property type="molecule type" value="Genomic_DNA"/>
</dbReference>
<evidence type="ECO:0000313" key="2">
    <source>
        <dbReference type="Proteomes" id="UP000827872"/>
    </source>
</evidence>